<proteinExistence type="predicted"/>
<dbReference type="InterPro" id="IPR003593">
    <property type="entry name" value="AAA+_ATPase"/>
</dbReference>
<dbReference type="Pfam" id="PF06745">
    <property type="entry name" value="ATPase"/>
    <property type="match status" value="2"/>
</dbReference>
<dbReference type="SMART" id="SM00382">
    <property type="entry name" value="AAA"/>
    <property type="match status" value="2"/>
</dbReference>
<dbReference type="PIRSF" id="PIRSF039117">
    <property type="entry name" value="KaiC"/>
    <property type="match status" value="1"/>
</dbReference>
<gene>
    <name evidence="8" type="ORF">ACFQ4G_19665</name>
</gene>
<dbReference type="SUPFAM" id="SSF52540">
    <property type="entry name" value="P-loop containing nucleoside triphosphate hydrolases"/>
    <property type="match status" value="2"/>
</dbReference>
<evidence type="ECO:0000256" key="6">
    <source>
        <dbReference type="ARBA" id="ARBA00022801"/>
    </source>
</evidence>
<feature type="domain" description="KaiC" evidence="7">
    <location>
        <begin position="12"/>
        <end position="251"/>
    </location>
</feature>
<organism evidence="8 9">
    <name type="scientific">Methylobacterium marchantiae</name>
    <dbReference type="NCBI Taxonomy" id="600331"/>
    <lineage>
        <taxon>Bacteria</taxon>
        <taxon>Pseudomonadati</taxon>
        <taxon>Pseudomonadota</taxon>
        <taxon>Alphaproteobacteria</taxon>
        <taxon>Hyphomicrobiales</taxon>
        <taxon>Methylobacteriaceae</taxon>
        <taxon>Methylobacterium</taxon>
    </lineage>
</organism>
<dbReference type="PANTHER" id="PTHR42926">
    <property type="match status" value="1"/>
</dbReference>
<comment type="caution">
    <text evidence="8">The sequence shown here is derived from an EMBL/GenBank/DDBJ whole genome shotgun (WGS) entry which is preliminary data.</text>
</comment>
<dbReference type="PROSITE" id="PS51146">
    <property type="entry name" value="KAIC"/>
    <property type="match status" value="2"/>
</dbReference>
<dbReference type="Gene3D" id="3.40.50.300">
    <property type="entry name" value="P-loop containing nucleotide triphosphate hydrolases"/>
    <property type="match status" value="2"/>
</dbReference>
<keyword evidence="5" id="KW-0418">Kinase</keyword>
<evidence type="ECO:0000256" key="2">
    <source>
        <dbReference type="ARBA" id="ARBA00022553"/>
    </source>
</evidence>
<dbReference type="InterPro" id="IPR051347">
    <property type="entry name" value="Circadian_clock_KaiC-rel"/>
</dbReference>
<evidence type="ECO:0000256" key="4">
    <source>
        <dbReference type="ARBA" id="ARBA00022737"/>
    </source>
</evidence>
<dbReference type="Proteomes" id="UP001597176">
    <property type="component" value="Unassembled WGS sequence"/>
</dbReference>
<reference evidence="9" key="1">
    <citation type="journal article" date="2019" name="Int. J. Syst. Evol. Microbiol.">
        <title>The Global Catalogue of Microorganisms (GCM) 10K type strain sequencing project: providing services to taxonomists for standard genome sequencing and annotation.</title>
        <authorList>
            <consortium name="The Broad Institute Genomics Platform"/>
            <consortium name="The Broad Institute Genome Sequencing Center for Infectious Disease"/>
            <person name="Wu L."/>
            <person name="Ma J."/>
        </authorList>
    </citation>
    <scope>NUCLEOTIDE SEQUENCE [LARGE SCALE GENOMIC DNA]</scope>
    <source>
        <strain evidence="9">CCUG 56108</strain>
    </source>
</reference>
<dbReference type="EC" id="2.7.11.1" evidence="1"/>
<dbReference type="PRINTS" id="PR01874">
    <property type="entry name" value="DNAREPAIRADA"/>
</dbReference>
<evidence type="ECO:0000256" key="3">
    <source>
        <dbReference type="ARBA" id="ARBA00022679"/>
    </source>
</evidence>
<dbReference type="InterPro" id="IPR027417">
    <property type="entry name" value="P-loop_NTPase"/>
</dbReference>
<dbReference type="RefSeq" id="WP_238207665.1">
    <property type="nucleotide sequence ID" value="NZ_JBHTND010000039.1"/>
</dbReference>
<evidence type="ECO:0000256" key="1">
    <source>
        <dbReference type="ARBA" id="ARBA00012513"/>
    </source>
</evidence>
<dbReference type="CDD" id="cd19488">
    <property type="entry name" value="KaiC-like_N"/>
    <property type="match status" value="1"/>
</dbReference>
<evidence type="ECO:0000313" key="8">
    <source>
        <dbReference type="EMBL" id="MFD1303787.1"/>
    </source>
</evidence>
<keyword evidence="3" id="KW-0808">Transferase</keyword>
<keyword evidence="6" id="KW-0378">Hydrolase</keyword>
<keyword evidence="9" id="KW-1185">Reference proteome</keyword>
<name>A0ABW3X2B9_9HYPH</name>
<dbReference type="InterPro" id="IPR014774">
    <property type="entry name" value="KaiC-like_dom"/>
</dbReference>
<protein>
    <recommendedName>
        <fullName evidence="1">non-specific serine/threonine protein kinase</fullName>
        <ecNumber evidence="1">2.7.11.1</ecNumber>
    </recommendedName>
</protein>
<sequence>MMMPVNPAHDARPIPTGVPGLDHILSGGYAAHRAHLIEGRPGGGKTTLGLQFLLDGQAQGERSLYITLSESKRELLSVAERHGWSLDGIDIYELVPPELSLDSELQQSLVHSSDLELGETVRMALAEIERVKPSRVVFDSLSEIRLLSQGSLRYRRQVLALKSYFLLNNATVLMLDDLSSEEDDLNLHSISHAVIRLEQVTPAYGAARRRLHVIKMRGTEYQGGYHDFVIKKGGIRVHPRLVASDHHRSFAKDTVESGVPELDQVLGGGLDRGTTSLLIGPSGAGKSTLALSYLIAGLRRGEHGVVISFDETRGIFVQRAASVGMPLAEFLDAGLLRIEQIDPADVSAGDFAGRIRDAVENDGARLVLIDSLTGYMSAMAGQPFLVLQMHELVTYLNQQGIVTILILAQHGMVGRMESPVDLTYVSDTVVMLRFFEAAGRVRRALSVLKKRTGPHEDTIREFKIDSGGLRVGEPLHNFRGVLTGVPTYDGHRDDLLDERTKADGKPLNQRGSDAAS</sequence>
<keyword evidence="2" id="KW-0597">Phosphoprotein</keyword>
<dbReference type="PANTHER" id="PTHR42926:SF1">
    <property type="entry name" value="CIRCADIAN CLOCK OSCILLATOR PROTEIN KAIC 1"/>
    <property type="match status" value="1"/>
</dbReference>
<evidence type="ECO:0000313" key="9">
    <source>
        <dbReference type="Proteomes" id="UP001597176"/>
    </source>
</evidence>
<feature type="domain" description="KaiC" evidence="7">
    <location>
        <begin position="253"/>
        <end position="485"/>
    </location>
</feature>
<accession>A0ABW3X2B9</accession>
<evidence type="ECO:0000256" key="5">
    <source>
        <dbReference type="ARBA" id="ARBA00022777"/>
    </source>
</evidence>
<dbReference type="InterPro" id="IPR010624">
    <property type="entry name" value="KaiC_dom"/>
</dbReference>
<evidence type="ECO:0000259" key="7">
    <source>
        <dbReference type="PROSITE" id="PS51146"/>
    </source>
</evidence>
<dbReference type="EMBL" id="JBHTND010000039">
    <property type="protein sequence ID" value="MFD1303787.1"/>
    <property type="molecule type" value="Genomic_DNA"/>
</dbReference>
<dbReference type="InterPro" id="IPR030665">
    <property type="entry name" value="KaiC"/>
</dbReference>
<keyword evidence="4" id="KW-0677">Repeat</keyword>